<protein>
    <submittedName>
        <fullName evidence="14">Uncharacterized protein</fullName>
    </submittedName>
</protein>
<evidence type="ECO:0000256" key="8">
    <source>
        <dbReference type="ARBA" id="ARBA00023163"/>
    </source>
</evidence>
<dbReference type="PROSITE" id="PS00028">
    <property type="entry name" value="ZINC_FINGER_C2H2_1"/>
    <property type="match status" value="1"/>
</dbReference>
<dbReference type="FunCoup" id="E4XGJ6">
    <property type="interactions" value="251"/>
</dbReference>
<dbReference type="PANTHER" id="PTHR45888">
    <property type="entry name" value="HL01030P-RELATED"/>
    <property type="match status" value="1"/>
</dbReference>
<dbReference type="PANTHER" id="PTHR45888:SF4">
    <property type="entry name" value="PHD FINGER PROTEIN 10"/>
    <property type="match status" value="1"/>
</dbReference>
<dbReference type="InParanoid" id="E4XGJ6"/>
<evidence type="ECO:0000256" key="6">
    <source>
        <dbReference type="ARBA" id="ARBA00022833"/>
    </source>
</evidence>
<organism evidence="14">
    <name type="scientific">Oikopleura dioica</name>
    <name type="common">Tunicate</name>
    <dbReference type="NCBI Taxonomy" id="34765"/>
    <lineage>
        <taxon>Eukaryota</taxon>
        <taxon>Metazoa</taxon>
        <taxon>Chordata</taxon>
        <taxon>Tunicata</taxon>
        <taxon>Appendicularia</taxon>
        <taxon>Copelata</taxon>
        <taxon>Oikopleuridae</taxon>
        <taxon>Oikopleura</taxon>
    </lineage>
</organism>
<dbReference type="InterPro" id="IPR011011">
    <property type="entry name" value="Znf_FYVE_PHD"/>
</dbReference>
<feature type="region of interest" description="Disordered" evidence="11">
    <location>
        <begin position="129"/>
        <end position="163"/>
    </location>
</feature>
<gene>
    <name evidence="14" type="ORF">GSOID_T00010607001</name>
</gene>
<evidence type="ECO:0000313" key="15">
    <source>
        <dbReference type="Proteomes" id="UP000001307"/>
    </source>
</evidence>
<keyword evidence="4" id="KW-0677">Repeat</keyword>
<dbReference type="SUPFAM" id="SSF57903">
    <property type="entry name" value="FYVE/PHD zinc finger"/>
    <property type="match status" value="2"/>
</dbReference>
<proteinExistence type="inferred from homology"/>
<dbReference type="InterPro" id="IPR013083">
    <property type="entry name" value="Znf_RING/FYVE/PHD"/>
</dbReference>
<evidence type="ECO:0000256" key="9">
    <source>
        <dbReference type="ARBA" id="ARBA00023242"/>
    </source>
</evidence>
<dbReference type="Proteomes" id="UP000001307">
    <property type="component" value="Unassembled WGS sequence"/>
</dbReference>
<evidence type="ECO:0000256" key="7">
    <source>
        <dbReference type="ARBA" id="ARBA00023015"/>
    </source>
</evidence>
<keyword evidence="3" id="KW-0479">Metal-binding</keyword>
<reference evidence="14" key="1">
    <citation type="journal article" date="2010" name="Science">
        <title>Plasticity of animal genome architecture unmasked by rapid evolution of a pelagic tunicate.</title>
        <authorList>
            <person name="Denoeud F."/>
            <person name="Henriet S."/>
            <person name="Mungpakdee S."/>
            <person name="Aury J.M."/>
            <person name="Da Silva C."/>
            <person name="Brinkmann H."/>
            <person name="Mikhaleva J."/>
            <person name="Olsen L.C."/>
            <person name="Jubin C."/>
            <person name="Canestro C."/>
            <person name="Bouquet J.M."/>
            <person name="Danks G."/>
            <person name="Poulain J."/>
            <person name="Campsteijn C."/>
            <person name="Adamski M."/>
            <person name="Cross I."/>
            <person name="Yadetie F."/>
            <person name="Muffato M."/>
            <person name="Louis A."/>
            <person name="Butcher S."/>
            <person name="Tsagkogeorga G."/>
            <person name="Konrad A."/>
            <person name="Singh S."/>
            <person name="Jensen M.F."/>
            <person name="Cong E.H."/>
            <person name="Eikeseth-Otteraa H."/>
            <person name="Noel B."/>
            <person name="Anthouard V."/>
            <person name="Porcel B.M."/>
            <person name="Kachouri-Lafond R."/>
            <person name="Nishino A."/>
            <person name="Ugolini M."/>
            <person name="Chourrout P."/>
            <person name="Nishida H."/>
            <person name="Aasland R."/>
            <person name="Huzurbazar S."/>
            <person name="Westhof E."/>
            <person name="Delsuc F."/>
            <person name="Lehrach H."/>
            <person name="Reinhardt R."/>
            <person name="Weissenbach J."/>
            <person name="Roy S.W."/>
            <person name="Artiguenave F."/>
            <person name="Postlethwait J.H."/>
            <person name="Manak J.R."/>
            <person name="Thompson E.M."/>
            <person name="Jaillon O."/>
            <person name="Du Pasquier L."/>
            <person name="Boudinot P."/>
            <person name="Liberles D.A."/>
            <person name="Volff J.N."/>
            <person name="Philippe H."/>
            <person name="Lenhard B."/>
            <person name="Roest Crollius H."/>
            <person name="Wincker P."/>
            <person name="Chourrout D."/>
        </authorList>
    </citation>
    <scope>NUCLEOTIDE SEQUENCE [LARGE SCALE GENOMIC DNA]</scope>
</reference>
<comment type="similarity">
    <text evidence="2">Belongs to the requiem/DPF family.</text>
</comment>
<comment type="subcellular location">
    <subcellularLocation>
        <location evidence="1">Nucleus</location>
    </subcellularLocation>
</comment>
<dbReference type="SMART" id="SM00249">
    <property type="entry name" value="PHD"/>
    <property type="match status" value="2"/>
</dbReference>
<evidence type="ECO:0000256" key="1">
    <source>
        <dbReference type="ARBA" id="ARBA00004123"/>
    </source>
</evidence>
<dbReference type="InterPro" id="IPR025750">
    <property type="entry name" value="DPF1-3_N"/>
</dbReference>
<evidence type="ECO:0000256" key="10">
    <source>
        <dbReference type="PROSITE-ProRule" id="PRU00042"/>
    </source>
</evidence>
<dbReference type="InterPro" id="IPR001965">
    <property type="entry name" value="Znf_PHD"/>
</dbReference>
<keyword evidence="15" id="KW-1185">Reference proteome</keyword>
<dbReference type="AlphaFoldDB" id="E4XGJ6"/>
<name>E4XGJ6_OIKDI</name>
<dbReference type="Pfam" id="PF00628">
    <property type="entry name" value="PHD"/>
    <property type="match status" value="1"/>
</dbReference>
<feature type="domain" description="C2H2-type" evidence="13">
    <location>
        <begin position="174"/>
        <end position="197"/>
    </location>
</feature>
<evidence type="ECO:0000259" key="12">
    <source>
        <dbReference type="PROSITE" id="PS50016"/>
    </source>
</evidence>
<keyword evidence="6" id="KW-0862">Zinc</keyword>
<accession>E4XGJ6</accession>
<dbReference type="EMBL" id="FN653048">
    <property type="protein sequence ID" value="CBY09794.1"/>
    <property type="molecule type" value="Genomic_DNA"/>
</dbReference>
<keyword evidence="5 10" id="KW-0863">Zinc-finger</keyword>
<evidence type="ECO:0000256" key="5">
    <source>
        <dbReference type="ARBA" id="ARBA00022771"/>
    </source>
</evidence>
<dbReference type="PROSITE" id="PS50016">
    <property type="entry name" value="ZF_PHD_2"/>
    <property type="match status" value="2"/>
</dbReference>
<keyword evidence="9" id="KW-0539">Nucleus</keyword>
<keyword evidence="8" id="KW-0804">Transcription</keyword>
<feature type="domain" description="PHD-type" evidence="12">
    <location>
        <begin position="222"/>
        <end position="281"/>
    </location>
</feature>
<sequence>MEPENEKPDDVKYRASLQSCKNWNSQLAQNRRTRIPYFDAQTNVDQIDVEQRTAGLRELPDNLSEAYIRYPQRRWRRRKDPNMSRPLAENPEHEVTCLPDWKLFQDSTEFDEALMQDEVDSDEDFKFKGRKSIGGRKLPNRRSTTRSSRLSNDNQRSRLKPSIDDDYEAYEPQHECHICGHKVLHQSSLGYHMRKAHPDLLACKSTEDFEHKRPVFNNVLNYGKCDLCSNGPDTSSEDMSMLVKCSGPCKRLTHPYCVNLPANIVKNVSTYAWECQDCKHCSKCGLDENDDKLLFCDDCDRGVHLYCLNPPLKNAPSGRWTCGICA</sequence>
<dbReference type="InterPro" id="IPR013087">
    <property type="entry name" value="Znf_C2H2_type"/>
</dbReference>
<dbReference type="OrthoDB" id="1903104at2759"/>
<dbReference type="InterPro" id="IPR019787">
    <property type="entry name" value="Znf_PHD-finger"/>
</dbReference>
<evidence type="ECO:0000256" key="3">
    <source>
        <dbReference type="ARBA" id="ARBA00022723"/>
    </source>
</evidence>
<evidence type="ECO:0000313" key="14">
    <source>
        <dbReference type="EMBL" id="CBY09794.1"/>
    </source>
</evidence>
<dbReference type="PROSITE" id="PS50157">
    <property type="entry name" value="ZINC_FINGER_C2H2_2"/>
    <property type="match status" value="1"/>
</dbReference>
<dbReference type="Gene3D" id="3.30.40.10">
    <property type="entry name" value="Zinc/RING finger domain, C3HC4 (zinc finger)"/>
    <property type="match status" value="1"/>
</dbReference>
<dbReference type="GO" id="GO:0008270">
    <property type="term" value="F:zinc ion binding"/>
    <property type="evidence" value="ECO:0007669"/>
    <property type="project" value="UniProtKB-KW"/>
</dbReference>
<keyword evidence="7" id="KW-0805">Transcription regulation</keyword>
<feature type="domain" description="PHD-type" evidence="12">
    <location>
        <begin position="278"/>
        <end position="326"/>
    </location>
</feature>
<evidence type="ECO:0000256" key="4">
    <source>
        <dbReference type="ARBA" id="ARBA00022737"/>
    </source>
</evidence>
<evidence type="ECO:0000256" key="11">
    <source>
        <dbReference type="SAM" id="MobiDB-lite"/>
    </source>
</evidence>
<dbReference type="GO" id="GO:0005634">
    <property type="term" value="C:nucleus"/>
    <property type="evidence" value="ECO:0007669"/>
    <property type="project" value="UniProtKB-SubCell"/>
</dbReference>
<dbReference type="Pfam" id="PF14051">
    <property type="entry name" value="DPF1-3_N"/>
    <property type="match status" value="1"/>
</dbReference>
<feature type="compositionally biased region" description="Basic residues" evidence="11">
    <location>
        <begin position="129"/>
        <end position="144"/>
    </location>
</feature>
<evidence type="ECO:0000259" key="13">
    <source>
        <dbReference type="PROSITE" id="PS50157"/>
    </source>
</evidence>
<evidence type="ECO:0000256" key="2">
    <source>
        <dbReference type="ARBA" id="ARBA00010539"/>
    </source>
</evidence>